<dbReference type="Gene3D" id="3.40.50.720">
    <property type="entry name" value="NAD(P)-binding Rossmann-like Domain"/>
    <property type="match status" value="1"/>
</dbReference>
<proteinExistence type="inferred from homology"/>
<protein>
    <recommendedName>
        <fullName evidence="4">2-dehydropantoate 2-reductase</fullName>
        <ecNumber evidence="4">1.1.1.169</ecNumber>
    </recommendedName>
    <alternativeName>
        <fullName evidence="4">Ketopantoate reductase</fullName>
    </alternativeName>
</protein>
<evidence type="ECO:0000256" key="2">
    <source>
        <dbReference type="ARBA" id="ARBA00022857"/>
    </source>
</evidence>
<dbReference type="Pfam" id="PF08546">
    <property type="entry name" value="ApbA_C"/>
    <property type="match status" value="1"/>
</dbReference>
<feature type="domain" description="Ketopantoate reductase N-terminal" evidence="5">
    <location>
        <begin position="4"/>
        <end position="150"/>
    </location>
</feature>
<evidence type="ECO:0000256" key="1">
    <source>
        <dbReference type="ARBA" id="ARBA00007870"/>
    </source>
</evidence>
<dbReference type="InterPro" id="IPR036291">
    <property type="entry name" value="NAD(P)-bd_dom_sf"/>
</dbReference>
<dbReference type="InterPro" id="IPR013752">
    <property type="entry name" value="KPA_reductase"/>
</dbReference>
<dbReference type="PANTHER" id="PTHR21708:SF26">
    <property type="entry name" value="2-DEHYDROPANTOATE 2-REDUCTASE"/>
    <property type="match status" value="1"/>
</dbReference>
<dbReference type="Proteomes" id="UP001073053">
    <property type="component" value="Unassembled WGS sequence"/>
</dbReference>
<dbReference type="EMBL" id="JALAWA010000002">
    <property type="protein sequence ID" value="MCY9184018.1"/>
    <property type="molecule type" value="Genomic_DNA"/>
</dbReference>
<dbReference type="RefSeq" id="WP_268498072.1">
    <property type="nucleotide sequence ID" value="NZ_JALAPT010000023.1"/>
</dbReference>
<dbReference type="Gene3D" id="1.10.1040.10">
    <property type="entry name" value="N-(1-d-carboxylethyl)-l-norvaline Dehydrogenase, domain 2"/>
    <property type="match status" value="1"/>
</dbReference>
<keyword evidence="4" id="KW-0566">Pantothenate biosynthesis</keyword>
<accession>A0A9Q4EL48</accession>
<evidence type="ECO:0000256" key="3">
    <source>
        <dbReference type="ARBA" id="ARBA00023002"/>
    </source>
</evidence>
<dbReference type="PANTHER" id="PTHR21708">
    <property type="entry name" value="PROBABLE 2-DEHYDROPANTOATE 2-REDUCTASE"/>
    <property type="match status" value="1"/>
</dbReference>
<dbReference type="InterPro" id="IPR051402">
    <property type="entry name" value="KPR-Related"/>
</dbReference>
<dbReference type="GO" id="GO:0005737">
    <property type="term" value="C:cytoplasm"/>
    <property type="evidence" value="ECO:0007669"/>
    <property type="project" value="TreeGrafter"/>
</dbReference>
<comment type="catalytic activity">
    <reaction evidence="4">
        <text>(R)-pantoate + NADP(+) = 2-dehydropantoate + NADPH + H(+)</text>
        <dbReference type="Rhea" id="RHEA:16233"/>
        <dbReference type="ChEBI" id="CHEBI:11561"/>
        <dbReference type="ChEBI" id="CHEBI:15378"/>
        <dbReference type="ChEBI" id="CHEBI:15980"/>
        <dbReference type="ChEBI" id="CHEBI:57783"/>
        <dbReference type="ChEBI" id="CHEBI:58349"/>
        <dbReference type="EC" id="1.1.1.169"/>
    </reaction>
</comment>
<dbReference type="SUPFAM" id="SSF51735">
    <property type="entry name" value="NAD(P)-binding Rossmann-fold domains"/>
    <property type="match status" value="1"/>
</dbReference>
<organism evidence="7 8">
    <name type="scientific">Bacillus halotolerans</name>
    <dbReference type="NCBI Taxonomy" id="260554"/>
    <lineage>
        <taxon>Bacteria</taxon>
        <taxon>Bacillati</taxon>
        <taxon>Bacillota</taxon>
        <taxon>Bacilli</taxon>
        <taxon>Bacillales</taxon>
        <taxon>Bacillaceae</taxon>
        <taxon>Bacillus</taxon>
    </lineage>
</organism>
<evidence type="ECO:0000259" key="5">
    <source>
        <dbReference type="Pfam" id="PF02558"/>
    </source>
</evidence>
<evidence type="ECO:0000313" key="8">
    <source>
        <dbReference type="Proteomes" id="UP001073053"/>
    </source>
</evidence>
<sequence length="303" mass="33656">MKFLIAGAGGVGGYIGGRLAEKGNAVTFLVRQKRAEQLKQTGLVIHSEKGDVSFQPAVITAGEKEQFDVIIIASKAYSLGQVISDVKPFVHSESVIIPFLNGYRHYEQLFTAFSKDQVLGGLCFIESALNNLGEINHTSASHRFVFGEWNGERTERIKELEEAFAGVKAEVIISGHIEKDIWKKYLFIAAQAGMTTLFQRPLGPILETESGRHTARTLIGEIGMILRKEGVPADPELEEDSFRTMTSMSYHMKSSMLRDMENGQTTEGDHLHGFLLDKAKRLSLSTPILETVYANLQMYEAKK</sequence>
<dbReference type="EC" id="1.1.1.169" evidence="4"/>
<dbReference type="InterPro" id="IPR013328">
    <property type="entry name" value="6PGD_dom2"/>
</dbReference>
<name>A0A9Q4EL48_9BACI</name>
<dbReference type="NCBIfam" id="TIGR00745">
    <property type="entry name" value="apbA_panE"/>
    <property type="match status" value="1"/>
</dbReference>
<dbReference type="FunFam" id="3.40.50.720:FF:000307">
    <property type="entry name" value="2-dehydropantoate 2-reductase"/>
    <property type="match status" value="1"/>
</dbReference>
<comment type="function">
    <text evidence="4">Catalyzes the NADPH-dependent reduction of ketopantoate into pantoic acid.</text>
</comment>
<dbReference type="SUPFAM" id="SSF48179">
    <property type="entry name" value="6-phosphogluconate dehydrogenase C-terminal domain-like"/>
    <property type="match status" value="1"/>
</dbReference>
<dbReference type="GO" id="GO:0015940">
    <property type="term" value="P:pantothenate biosynthetic process"/>
    <property type="evidence" value="ECO:0007669"/>
    <property type="project" value="UniProtKB-KW"/>
</dbReference>
<dbReference type="FunFam" id="1.10.1040.10:FF:000017">
    <property type="entry name" value="2-dehydropantoate 2-reductase"/>
    <property type="match status" value="1"/>
</dbReference>
<evidence type="ECO:0000313" key="7">
    <source>
        <dbReference type="EMBL" id="MCY9184018.1"/>
    </source>
</evidence>
<dbReference type="InterPro" id="IPR003710">
    <property type="entry name" value="ApbA"/>
</dbReference>
<gene>
    <name evidence="7" type="ORF">MOF03_04980</name>
</gene>
<feature type="domain" description="Ketopantoate reductase C-terminal" evidence="6">
    <location>
        <begin position="177"/>
        <end position="300"/>
    </location>
</feature>
<evidence type="ECO:0000259" key="6">
    <source>
        <dbReference type="Pfam" id="PF08546"/>
    </source>
</evidence>
<dbReference type="GO" id="GO:0008677">
    <property type="term" value="F:2-dehydropantoate 2-reductase activity"/>
    <property type="evidence" value="ECO:0007669"/>
    <property type="project" value="UniProtKB-EC"/>
</dbReference>
<comment type="similarity">
    <text evidence="1 4">Belongs to the ketopantoate reductase family.</text>
</comment>
<keyword evidence="2 4" id="KW-0521">NADP</keyword>
<comment type="caution">
    <text evidence="7">The sequence shown here is derived from an EMBL/GenBank/DDBJ whole genome shotgun (WGS) entry which is preliminary data.</text>
</comment>
<keyword evidence="3 4" id="KW-0560">Oxidoreductase</keyword>
<dbReference type="InterPro" id="IPR008927">
    <property type="entry name" value="6-PGluconate_DH-like_C_sf"/>
</dbReference>
<dbReference type="Pfam" id="PF02558">
    <property type="entry name" value="ApbA"/>
    <property type="match status" value="1"/>
</dbReference>
<reference evidence="7" key="1">
    <citation type="submission" date="2022-02" db="EMBL/GenBank/DDBJ databases">
        <title>Crop Bioprotection Bacillus Genome Sequencing.</title>
        <authorList>
            <person name="Dunlap C."/>
        </authorList>
    </citation>
    <scope>NUCLEOTIDE SEQUENCE</scope>
    <source>
        <strain evidence="7">EC49O2N-C10</strain>
    </source>
</reference>
<dbReference type="AlphaFoldDB" id="A0A9Q4EL48"/>
<comment type="pathway">
    <text evidence="4">Cofactor biosynthesis; (R)-pantothenate biosynthesis; (R)-pantoate from 3-methyl-2-oxobutanoate: step 2/2.</text>
</comment>
<evidence type="ECO:0000256" key="4">
    <source>
        <dbReference type="RuleBase" id="RU362068"/>
    </source>
</evidence>
<dbReference type="InterPro" id="IPR013332">
    <property type="entry name" value="KPR_N"/>
</dbReference>